<keyword evidence="1" id="KW-0472">Membrane</keyword>
<accession>A0AAU2A592</accession>
<reference evidence="2" key="1">
    <citation type="submission" date="2022-10" db="EMBL/GenBank/DDBJ databases">
        <title>The complete genomes of actinobacterial strains from the NBC collection.</title>
        <authorList>
            <person name="Joergensen T.S."/>
            <person name="Alvarez Arevalo M."/>
            <person name="Sterndorff E.B."/>
            <person name="Faurdal D."/>
            <person name="Vuksanovic O."/>
            <person name="Mourched A.-S."/>
            <person name="Charusanti P."/>
            <person name="Shaw S."/>
            <person name="Blin K."/>
            <person name="Weber T."/>
        </authorList>
    </citation>
    <scope>NUCLEOTIDE SEQUENCE</scope>
    <source>
        <strain evidence="2">NBC_00093</strain>
    </source>
</reference>
<dbReference type="AlphaFoldDB" id="A0AAU2A592"/>
<sequence>MSHLRTTVWGPAEFVGLPPRRLLAEGLFAGILTAGAIIGVGAAGVWTGRPALANGEAGLAVAVALGVYLLVTGAGRALVGIVTVLGACLALLTPQAAVGLVLEQRGRVQSVVVTSVDGGPGAGIRDGRYLCSVAGPEGVPLGTRIWRGCRASTRPGDALTIVYDPEGRVPPRGVAPEAGHGRLTGVVALACALVVGCAVAVVRSFRLSPAPAPTGNRPRPSAD</sequence>
<feature type="transmembrane region" description="Helical" evidence="1">
    <location>
        <begin position="27"/>
        <end position="46"/>
    </location>
</feature>
<dbReference type="EMBL" id="CP108222">
    <property type="protein sequence ID" value="WTT19842.1"/>
    <property type="molecule type" value="Genomic_DNA"/>
</dbReference>
<proteinExistence type="predicted"/>
<evidence type="ECO:0000256" key="1">
    <source>
        <dbReference type="SAM" id="Phobius"/>
    </source>
</evidence>
<gene>
    <name evidence="2" type="ORF">OHA22_32110</name>
</gene>
<evidence type="ECO:0008006" key="3">
    <source>
        <dbReference type="Google" id="ProtNLM"/>
    </source>
</evidence>
<name>A0AAU2A592_9ACTN</name>
<protein>
    <recommendedName>
        <fullName evidence="3">DUF3592 domain-containing protein</fullName>
    </recommendedName>
</protein>
<organism evidence="2">
    <name type="scientific">Streptomyces sp. NBC_00093</name>
    <dbReference type="NCBI Taxonomy" id="2975649"/>
    <lineage>
        <taxon>Bacteria</taxon>
        <taxon>Bacillati</taxon>
        <taxon>Actinomycetota</taxon>
        <taxon>Actinomycetes</taxon>
        <taxon>Kitasatosporales</taxon>
        <taxon>Streptomycetaceae</taxon>
        <taxon>Streptomyces</taxon>
    </lineage>
</organism>
<keyword evidence="1" id="KW-1133">Transmembrane helix</keyword>
<evidence type="ECO:0000313" key="2">
    <source>
        <dbReference type="EMBL" id="WTT19842.1"/>
    </source>
</evidence>
<feature type="transmembrane region" description="Helical" evidence="1">
    <location>
        <begin position="183"/>
        <end position="202"/>
    </location>
</feature>
<keyword evidence="1" id="KW-0812">Transmembrane</keyword>
<feature type="transmembrane region" description="Helical" evidence="1">
    <location>
        <begin position="52"/>
        <end position="71"/>
    </location>
</feature>
<feature type="transmembrane region" description="Helical" evidence="1">
    <location>
        <begin position="78"/>
        <end position="102"/>
    </location>
</feature>